<gene>
    <name evidence="6" type="ORF">D3Y57_15050</name>
</gene>
<dbReference type="Gene3D" id="1.10.357.10">
    <property type="entry name" value="Tetracycline Repressor, domain 2"/>
    <property type="match status" value="1"/>
</dbReference>
<evidence type="ECO:0000256" key="2">
    <source>
        <dbReference type="ARBA" id="ARBA00023125"/>
    </source>
</evidence>
<dbReference type="InterPro" id="IPR001647">
    <property type="entry name" value="HTH_TetR"/>
</dbReference>
<dbReference type="Pfam" id="PF00440">
    <property type="entry name" value="TetR_N"/>
    <property type="match status" value="1"/>
</dbReference>
<accession>A0A494THS0</accession>
<evidence type="ECO:0000313" key="7">
    <source>
        <dbReference type="Proteomes" id="UP000276254"/>
    </source>
</evidence>
<dbReference type="Gene3D" id="1.10.10.60">
    <property type="entry name" value="Homeodomain-like"/>
    <property type="match status" value="1"/>
</dbReference>
<dbReference type="PRINTS" id="PR00455">
    <property type="entry name" value="HTHTETR"/>
</dbReference>
<keyword evidence="7" id="KW-1185">Reference proteome</keyword>
<evidence type="ECO:0000259" key="5">
    <source>
        <dbReference type="PROSITE" id="PS50977"/>
    </source>
</evidence>
<proteinExistence type="predicted"/>
<feature type="DNA-binding region" description="H-T-H motif" evidence="4">
    <location>
        <begin position="39"/>
        <end position="58"/>
    </location>
</feature>
<keyword evidence="3" id="KW-0804">Transcription</keyword>
<dbReference type="AlphaFoldDB" id="A0A494THS0"/>
<dbReference type="InterPro" id="IPR009057">
    <property type="entry name" value="Homeodomain-like_sf"/>
</dbReference>
<dbReference type="PROSITE" id="PS50977">
    <property type="entry name" value="HTH_TETR_2"/>
    <property type="match status" value="1"/>
</dbReference>
<dbReference type="InterPro" id="IPR023772">
    <property type="entry name" value="DNA-bd_HTH_TetR-type_CS"/>
</dbReference>
<dbReference type="InterPro" id="IPR036271">
    <property type="entry name" value="Tet_transcr_reg_TetR-rel_C_sf"/>
</dbReference>
<name>A0A494THS0_SPHPE</name>
<dbReference type="RefSeq" id="WP_121153881.1">
    <property type="nucleotide sequence ID" value="NZ_CP032829.1"/>
</dbReference>
<dbReference type="PROSITE" id="PS01081">
    <property type="entry name" value="HTH_TETR_1"/>
    <property type="match status" value="1"/>
</dbReference>
<dbReference type="PANTHER" id="PTHR47506:SF1">
    <property type="entry name" value="HTH-TYPE TRANSCRIPTIONAL REGULATOR YJDC"/>
    <property type="match status" value="1"/>
</dbReference>
<feature type="domain" description="HTH tetR-type" evidence="5">
    <location>
        <begin position="16"/>
        <end position="76"/>
    </location>
</feature>
<dbReference type="Pfam" id="PF16925">
    <property type="entry name" value="TetR_C_13"/>
    <property type="match status" value="1"/>
</dbReference>
<evidence type="ECO:0000256" key="4">
    <source>
        <dbReference type="PROSITE-ProRule" id="PRU00335"/>
    </source>
</evidence>
<evidence type="ECO:0000256" key="3">
    <source>
        <dbReference type="ARBA" id="ARBA00023163"/>
    </source>
</evidence>
<keyword evidence="1" id="KW-0805">Transcription regulation</keyword>
<dbReference type="OrthoDB" id="9795242at2"/>
<dbReference type="InterPro" id="IPR011075">
    <property type="entry name" value="TetR_C"/>
</dbReference>
<dbReference type="Proteomes" id="UP000276254">
    <property type="component" value="Chromosome"/>
</dbReference>
<evidence type="ECO:0000313" key="6">
    <source>
        <dbReference type="EMBL" id="AYJ87014.1"/>
    </source>
</evidence>
<dbReference type="EMBL" id="CP032829">
    <property type="protein sequence ID" value="AYJ87014.1"/>
    <property type="molecule type" value="Genomic_DNA"/>
</dbReference>
<dbReference type="SUPFAM" id="SSF48498">
    <property type="entry name" value="Tetracyclin repressor-like, C-terminal domain"/>
    <property type="match status" value="1"/>
</dbReference>
<evidence type="ECO:0000256" key="1">
    <source>
        <dbReference type="ARBA" id="ARBA00023015"/>
    </source>
</evidence>
<dbReference type="PANTHER" id="PTHR47506">
    <property type="entry name" value="TRANSCRIPTIONAL REGULATORY PROTEIN"/>
    <property type="match status" value="1"/>
</dbReference>
<sequence>MEQDVCVASPKGRPREFCLDGALAAALTVFWRRGYESASMAELTSAMGITKPSLYAAFGNKEALFHKALDLYEREKLAYVGIALQEPTARLVAEKLLLGALEMQSGTSDPKGCLAVIASVACGCESDTIKADIAARRASSNAALVARFEQAKKNGELPDDMEADALANYLMSILQGLSVQASGGASCATLRQLVATSMSVWPTR</sequence>
<dbReference type="SUPFAM" id="SSF46689">
    <property type="entry name" value="Homeodomain-like"/>
    <property type="match status" value="1"/>
</dbReference>
<keyword evidence="2 4" id="KW-0238">DNA-binding</keyword>
<dbReference type="KEGG" id="spha:D3Y57_15050"/>
<reference evidence="6 7" key="1">
    <citation type="submission" date="2018-09" db="EMBL/GenBank/DDBJ databases">
        <title>Sphingomonas peninsula sp. nov., isolated from fildes peninsula, Antarctic soil.</title>
        <authorList>
            <person name="Yingchao G."/>
        </authorList>
    </citation>
    <scope>NUCLEOTIDE SEQUENCE [LARGE SCALE GENOMIC DNA]</scope>
    <source>
        <strain evidence="6 7">YZ-8</strain>
    </source>
</reference>
<organism evidence="6 7">
    <name type="scientific">Sphingomonas paeninsulae</name>
    <dbReference type="NCBI Taxonomy" id="2319844"/>
    <lineage>
        <taxon>Bacteria</taxon>
        <taxon>Pseudomonadati</taxon>
        <taxon>Pseudomonadota</taxon>
        <taxon>Alphaproteobacteria</taxon>
        <taxon>Sphingomonadales</taxon>
        <taxon>Sphingomonadaceae</taxon>
        <taxon>Sphingomonas</taxon>
    </lineage>
</organism>
<protein>
    <submittedName>
        <fullName evidence="6">TetR/AcrR family transcriptional regulator</fullName>
    </submittedName>
</protein>
<dbReference type="GO" id="GO:0003677">
    <property type="term" value="F:DNA binding"/>
    <property type="evidence" value="ECO:0007669"/>
    <property type="project" value="UniProtKB-UniRule"/>
</dbReference>